<keyword evidence="10" id="KW-1185">Reference proteome</keyword>
<dbReference type="SUPFAM" id="SSF51735">
    <property type="entry name" value="NAD(P)-binding Rossmann-fold domains"/>
    <property type="match status" value="1"/>
</dbReference>
<comment type="similarity">
    <text evidence="1 3 7">Belongs to the Glu/Leu/Phe/Val dehydrogenases family.</text>
</comment>
<dbReference type="InterPro" id="IPR006096">
    <property type="entry name" value="Glu/Leu/Phe/Val/Trp_DH_C"/>
</dbReference>
<dbReference type="InterPro" id="IPR006095">
    <property type="entry name" value="Glu/Leu/Phe/Val/Trp_DH"/>
</dbReference>
<feature type="binding site" evidence="5">
    <location>
        <position position="95"/>
    </location>
    <ligand>
        <name>substrate</name>
    </ligand>
</feature>
<keyword evidence="5" id="KW-0520">NAD</keyword>
<evidence type="ECO:0000313" key="9">
    <source>
        <dbReference type="EMBL" id="PKY71749.1"/>
    </source>
</evidence>
<dbReference type="GO" id="GO:0004352">
    <property type="term" value="F:glutamate dehydrogenase (NAD+) activity"/>
    <property type="evidence" value="ECO:0007669"/>
    <property type="project" value="TreeGrafter"/>
</dbReference>
<gene>
    <name evidence="9" type="ORF">CYJ19_08475</name>
</gene>
<dbReference type="Pfam" id="PF00208">
    <property type="entry name" value="ELFV_dehydrog"/>
    <property type="match status" value="1"/>
</dbReference>
<evidence type="ECO:0000256" key="5">
    <source>
        <dbReference type="PIRSR" id="PIRSR000185-2"/>
    </source>
</evidence>
<dbReference type="RefSeq" id="WP_024332212.1">
    <property type="nucleotide sequence ID" value="NZ_JASOXK010000009.1"/>
</dbReference>
<dbReference type="Gene3D" id="3.40.50.720">
    <property type="entry name" value="NAD(P)-binding Rossmann-like Domain"/>
    <property type="match status" value="1"/>
</dbReference>
<dbReference type="InterPro" id="IPR046346">
    <property type="entry name" value="Aminoacid_DH-like_N_sf"/>
</dbReference>
<dbReference type="Proteomes" id="UP000235122">
    <property type="component" value="Unassembled WGS sequence"/>
</dbReference>
<dbReference type="GO" id="GO:0000166">
    <property type="term" value="F:nucleotide binding"/>
    <property type="evidence" value="ECO:0007669"/>
    <property type="project" value="UniProtKB-KW"/>
</dbReference>
<evidence type="ECO:0000256" key="7">
    <source>
        <dbReference type="RuleBase" id="RU004417"/>
    </source>
</evidence>
<protein>
    <recommendedName>
        <fullName evidence="3">Glutamate dehydrogenase</fullName>
    </recommendedName>
</protein>
<feature type="binding site" evidence="5">
    <location>
        <position position="71"/>
    </location>
    <ligand>
        <name>substrate</name>
    </ligand>
</feature>
<feature type="binding site" evidence="5">
    <location>
        <position position="350"/>
    </location>
    <ligand>
        <name>substrate</name>
    </ligand>
</feature>
<accession>A0A2I1IKV4</accession>
<organism evidence="9 10">
    <name type="scientific">Winkia neuii</name>
    <dbReference type="NCBI Taxonomy" id="33007"/>
    <lineage>
        <taxon>Bacteria</taxon>
        <taxon>Bacillati</taxon>
        <taxon>Actinomycetota</taxon>
        <taxon>Actinomycetes</taxon>
        <taxon>Actinomycetales</taxon>
        <taxon>Actinomycetaceae</taxon>
        <taxon>Winkia</taxon>
    </lineage>
</organism>
<dbReference type="GO" id="GO:0006538">
    <property type="term" value="P:L-glutamate catabolic process"/>
    <property type="evidence" value="ECO:0007669"/>
    <property type="project" value="TreeGrafter"/>
</dbReference>
<evidence type="ECO:0000313" key="10">
    <source>
        <dbReference type="Proteomes" id="UP000235122"/>
    </source>
</evidence>
<dbReference type="Pfam" id="PF02812">
    <property type="entry name" value="ELFV_dehydrog_N"/>
    <property type="match status" value="1"/>
</dbReference>
<feature type="active site" description="Proton donor" evidence="4">
    <location>
        <position position="107"/>
    </location>
</feature>
<dbReference type="STRING" id="33007.HMPREF3198_01720"/>
<dbReference type="SMART" id="SM00839">
    <property type="entry name" value="ELFV_dehydrog"/>
    <property type="match status" value="1"/>
</dbReference>
<dbReference type="InterPro" id="IPR033922">
    <property type="entry name" value="NAD_bind_Glu_DH"/>
</dbReference>
<feature type="binding site" evidence="5">
    <location>
        <position position="191"/>
    </location>
    <ligand>
        <name>NAD(+)</name>
        <dbReference type="ChEBI" id="CHEBI:57540"/>
    </ligand>
</feature>
<evidence type="ECO:0000256" key="6">
    <source>
        <dbReference type="PIRSR" id="PIRSR000185-3"/>
    </source>
</evidence>
<dbReference type="InterPro" id="IPR033524">
    <property type="entry name" value="Glu/Leu/Phe/Val_DH_AS"/>
</dbReference>
<dbReference type="PRINTS" id="PR00082">
    <property type="entry name" value="GLFDHDRGNASE"/>
</dbReference>
<dbReference type="EMBL" id="PKKO01000005">
    <property type="protein sequence ID" value="PKY71749.1"/>
    <property type="molecule type" value="Genomic_DNA"/>
</dbReference>
<comment type="caution">
    <text evidence="9">The sequence shown here is derived from an EMBL/GenBank/DDBJ whole genome shotgun (WGS) entry which is preliminary data.</text>
</comment>
<evidence type="ECO:0000256" key="2">
    <source>
        <dbReference type="ARBA" id="ARBA00023002"/>
    </source>
</evidence>
<evidence type="ECO:0000256" key="3">
    <source>
        <dbReference type="PIRNR" id="PIRNR000185"/>
    </source>
</evidence>
<evidence type="ECO:0000259" key="8">
    <source>
        <dbReference type="SMART" id="SM00839"/>
    </source>
</evidence>
<dbReference type="GeneID" id="35866453"/>
<dbReference type="FunFam" id="3.40.50.10860:FF:000003">
    <property type="entry name" value="Glutamate dehydrogenase"/>
    <property type="match status" value="1"/>
</dbReference>
<dbReference type="PROSITE" id="PS00074">
    <property type="entry name" value="GLFV_DEHYDROGENASE"/>
    <property type="match status" value="1"/>
</dbReference>
<dbReference type="AlphaFoldDB" id="A0A2I1IKV4"/>
<keyword evidence="5" id="KW-0547">Nucleotide-binding</keyword>
<sequence length="417" mass="45221">MADQIQGPYEDAKTQLRKAQEILGFSDADYDLLAIPRREMSVAIPVRRDDGTSEVLHGYRVQHNLSRGPAKGGIRFAKQVDLDEVRALAMWMSWKCALLWLPYGGAKGGVRIDPAKYSKAELERVTRRFTAEILPIIGPEKDVPAPDVGTNEQTMAWLMDTYSQSVGYTVPGACTGKPVELGGSLGRAESTSLGVFLMVKAALQKLGVSIKGATGTVQGFGKVGRGAAKFMSEAGMKVVAVSDVYGAIRNDDGIDIAALGEHVDSTGKVVDFEGASAMDPEEVLMLDVDVVVPAAIEGVLREDNADQVKAPIIVEAANGPTTSQADEILNKKGKLIVPDILANSGGVLVSYYEWVQSRDNFFWDIERVQNEQSRRMLAAWDEVDEYATEKDVTLRVAATALAVDRVLHAHKLRGLYP</sequence>
<dbReference type="PIRSF" id="PIRSF000185">
    <property type="entry name" value="Glu_DH"/>
    <property type="match status" value="1"/>
</dbReference>
<reference evidence="9 10" key="1">
    <citation type="submission" date="2017-12" db="EMBL/GenBank/DDBJ databases">
        <title>Phylogenetic diversity of female urinary microbiome.</title>
        <authorList>
            <person name="Thomas-White K."/>
            <person name="Wolfe A.J."/>
        </authorList>
    </citation>
    <scope>NUCLEOTIDE SEQUENCE [LARGE SCALE GENOMIC DNA]</scope>
    <source>
        <strain evidence="9 10">UMB0402</strain>
    </source>
</reference>
<feature type="domain" description="Glutamate/phenylalanine/leucine/valine/L-tryptophan dehydrogenase C-terminal" evidence="8">
    <location>
        <begin position="184"/>
        <end position="414"/>
    </location>
</feature>
<dbReference type="InterPro" id="IPR036291">
    <property type="entry name" value="NAD(P)-bd_dom_sf"/>
</dbReference>
<keyword evidence="2 3" id="KW-0560">Oxidoreductase</keyword>
<dbReference type="Gene3D" id="3.40.50.10860">
    <property type="entry name" value="Leucine Dehydrogenase, chain A, domain 1"/>
    <property type="match status" value="1"/>
</dbReference>
<dbReference type="CDD" id="cd01076">
    <property type="entry name" value="NAD_bind_1_Glu_DH"/>
    <property type="match status" value="1"/>
</dbReference>
<dbReference type="PANTHER" id="PTHR11606:SF13">
    <property type="entry name" value="GLUTAMATE DEHYDROGENASE 1, MITOCHONDRIAL"/>
    <property type="match status" value="1"/>
</dbReference>
<feature type="site" description="Important for catalysis" evidence="6">
    <location>
        <position position="147"/>
    </location>
</feature>
<name>A0A2I1IKV4_9ACTO</name>
<evidence type="ECO:0000256" key="4">
    <source>
        <dbReference type="PIRSR" id="PIRSR000185-1"/>
    </source>
</evidence>
<evidence type="ECO:0000256" key="1">
    <source>
        <dbReference type="ARBA" id="ARBA00006382"/>
    </source>
</evidence>
<dbReference type="InterPro" id="IPR006097">
    <property type="entry name" value="Glu/Leu/Phe/Val/Trp_DH_dimer"/>
</dbReference>
<proteinExistence type="inferred from homology"/>
<dbReference type="SUPFAM" id="SSF53223">
    <property type="entry name" value="Aminoacid dehydrogenase-like, N-terminal domain"/>
    <property type="match status" value="1"/>
</dbReference>
<dbReference type="PANTHER" id="PTHR11606">
    <property type="entry name" value="GLUTAMATE DEHYDROGENASE"/>
    <property type="match status" value="1"/>
</dbReference>
<dbReference type="InterPro" id="IPR014362">
    <property type="entry name" value="Glu_DH"/>
</dbReference>